<dbReference type="AlphaFoldDB" id="A0A1D9G2D3"/>
<dbReference type="EMBL" id="CP017708">
    <property type="protein sequence ID" value="AOY81711.1"/>
    <property type="molecule type" value="Genomic_DNA"/>
</dbReference>
<protein>
    <submittedName>
        <fullName evidence="2">Uncharacterized protein</fullName>
    </submittedName>
</protein>
<evidence type="ECO:0000313" key="3">
    <source>
        <dbReference type="Proteomes" id="UP000176944"/>
    </source>
</evidence>
<name>A0A1D9G2D3_MOOP1</name>
<feature type="transmembrane region" description="Helical" evidence="1">
    <location>
        <begin position="39"/>
        <end position="59"/>
    </location>
</feature>
<reference evidence="3" key="1">
    <citation type="submission" date="2016-10" db="EMBL/GenBank/DDBJ databases">
        <title>Comparative genomics uncovers the prolific and rare metabolic potential of the cyanobacterial genus Moorea.</title>
        <authorList>
            <person name="Leao T."/>
            <person name="Castelao G."/>
            <person name="Korobeynikov A."/>
            <person name="Monroe E.A."/>
            <person name="Podell S."/>
            <person name="Glukhov E."/>
            <person name="Allen E."/>
            <person name="Gerwick W.H."/>
            <person name="Gerwick L."/>
        </authorList>
    </citation>
    <scope>NUCLEOTIDE SEQUENCE [LARGE SCALE GENOMIC DNA]</scope>
    <source>
        <strain evidence="3">JHB</strain>
    </source>
</reference>
<keyword evidence="1" id="KW-0472">Membrane</keyword>
<evidence type="ECO:0000256" key="1">
    <source>
        <dbReference type="SAM" id="Phobius"/>
    </source>
</evidence>
<accession>A0A1D9G2D3</accession>
<keyword evidence="1" id="KW-1133">Transmembrane helix</keyword>
<feature type="transmembrane region" description="Helical" evidence="1">
    <location>
        <begin position="12"/>
        <end position="33"/>
    </location>
</feature>
<proteinExistence type="predicted"/>
<sequence length="109" mass="11260">MDEVVRKVAALGLPGVILLIAMATTGFTGAAAITTALAMLGPFGMIGGIAFLGVVGIAADGLSKFGLEALLVGIYKQRQQEGESKASLCKEIEGLIISADLKRKLKEEL</sequence>
<organism evidence="2 3">
    <name type="scientific">Moorena producens (strain JHB)</name>
    <dbReference type="NCBI Taxonomy" id="1454205"/>
    <lineage>
        <taxon>Bacteria</taxon>
        <taxon>Bacillati</taxon>
        <taxon>Cyanobacteriota</taxon>
        <taxon>Cyanophyceae</taxon>
        <taxon>Coleofasciculales</taxon>
        <taxon>Coleofasciculaceae</taxon>
        <taxon>Moorena</taxon>
    </lineage>
</organism>
<gene>
    <name evidence="2" type="ORF">BJP36_19150</name>
</gene>
<evidence type="ECO:0000313" key="2">
    <source>
        <dbReference type="EMBL" id="AOY81711.1"/>
    </source>
</evidence>
<dbReference type="Proteomes" id="UP000176944">
    <property type="component" value="Chromosome"/>
</dbReference>
<keyword evidence="1" id="KW-0812">Transmembrane</keyword>